<feature type="compositionally biased region" description="Low complexity" evidence="1">
    <location>
        <begin position="91"/>
        <end position="103"/>
    </location>
</feature>
<evidence type="ECO:0000313" key="3">
    <source>
        <dbReference type="Proteomes" id="UP001168821"/>
    </source>
</evidence>
<dbReference type="Proteomes" id="UP001168821">
    <property type="component" value="Unassembled WGS sequence"/>
</dbReference>
<name>A0AA38MAG7_9CUCU</name>
<feature type="region of interest" description="Disordered" evidence="1">
    <location>
        <begin position="68"/>
        <end position="103"/>
    </location>
</feature>
<gene>
    <name evidence="2" type="ORF">Zmor_021412</name>
</gene>
<sequence>MAERGVLFREFRDSETDRRAGDGFWEEDGLYRVFHLKGSMMLFQNYRDKLNGINAQIDPFIRHSARPRQTSHLELQSDRIQKAQDEDFKTSSSWSSSKPHQSPSAALRHFLGALKLGMYSGCLTQSI</sequence>
<keyword evidence="3" id="KW-1185">Reference proteome</keyword>
<organism evidence="2 3">
    <name type="scientific">Zophobas morio</name>
    <dbReference type="NCBI Taxonomy" id="2755281"/>
    <lineage>
        <taxon>Eukaryota</taxon>
        <taxon>Metazoa</taxon>
        <taxon>Ecdysozoa</taxon>
        <taxon>Arthropoda</taxon>
        <taxon>Hexapoda</taxon>
        <taxon>Insecta</taxon>
        <taxon>Pterygota</taxon>
        <taxon>Neoptera</taxon>
        <taxon>Endopterygota</taxon>
        <taxon>Coleoptera</taxon>
        <taxon>Polyphaga</taxon>
        <taxon>Cucujiformia</taxon>
        <taxon>Tenebrionidae</taxon>
        <taxon>Zophobas</taxon>
    </lineage>
</organism>
<accession>A0AA38MAG7</accession>
<feature type="compositionally biased region" description="Basic and acidic residues" evidence="1">
    <location>
        <begin position="75"/>
        <end position="89"/>
    </location>
</feature>
<comment type="caution">
    <text evidence="2">The sequence shown here is derived from an EMBL/GenBank/DDBJ whole genome shotgun (WGS) entry which is preliminary data.</text>
</comment>
<proteinExistence type="predicted"/>
<reference evidence="2" key="1">
    <citation type="journal article" date="2023" name="G3 (Bethesda)">
        <title>Whole genome assemblies of Zophobas morio and Tenebrio molitor.</title>
        <authorList>
            <person name="Kaur S."/>
            <person name="Stinson S.A."/>
            <person name="diCenzo G.C."/>
        </authorList>
    </citation>
    <scope>NUCLEOTIDE SEQUENCE</scope>
    <source>
        <strain evidence="2">QUZm001</strain>
    </source>
</reference>
<evidence type="ECO:0000313" key="2">
    <source>
        <dbReference type="EMBL" id="KAJ3649685.1"/>
    </source>
</evidence>
<dbReference type="AlphaFoldDB" id="A0AA38MAG7"/>
<dbReference type="EMBL" id="JALNTZ010000006">
    <property type="protein sequence ID" value="KAJ3649685.1"/>
    <property type="molecule type" value="Genomic_DNA"/>
</dbReference>
<evidence type="ECO:0000256" key="1">
    <source>
        <dbReference type="SAM" id="MobiDB-lite"/>
    </source>
</evidence>
<protein>
    <submittedName>
        <fullName evidence="2">Uncharacterized protein</fullName>
    </submittedName>
</protein>